<organism evidence="3">
    <name type="scientific">Caenorhabditis remanei</name>
    <name type="common">Caenorhabditis vulgaris</name>
    <dbReference type="NCBI Taxonomy" id="31234"/>
    <lineage>
        <taxon>Eukaryota</taxon>
        <taxon>Metazoa</taxon>
        <taxon>Ecdysozoa</taxon>
        <taxon>Nematoda</taxon>
        <taxon>Chromadorea</taxon>
        <taxon>Rhabditida</taxon>
        <taxon>Rhabditina</taxon>
        <taxon>Rhabditomorpha</taxon>
        <taxon>Rhabditoidea</taxon>
        <taxon>Rhabditidae</taxon>
        <taxon>Peloderinae</taxon>
        <taxon>Caenorhabditis</taxon>
    </lineage>
</organism>
<dbReference type="Proteomes" id="UP000008281">
    <property type="component" value="Unassembled WGS sequence"/>
</dbReference>
<sequence length="290" mass="33672">MRTGITGVNVSIMSPLQITISVKSNEETCCMYSIQRWRMGETPKKIWNFKGTKIMIQKNYNCFTTKAAHSPEVQIDSILSYLMDLFKISINSVVQYDMHFPVVIPTIIQECRQLEIYNRVMNNQQMNAFLRNMPIVSKRVILNLAVENDFLCDPDINFKFSSDYLKIGNSNWITRGILFSSSCAYIELSNCRFPSEVYIDFVRNWYNSDSTRLECLEVLSTHVNLTASVFDELKPVRWDAKQRNKEFRTPSKLIDCGNGLDIVRRDGLRATIVSSNYSFIFAVWHRPFDN</sequence>
<name>E3M5Q2_CAERE</name>
<dbReference type="KEGG" id="crq:GCK72_015043"/>
<dbReference type="EMBL" id="DS268425">
    <property type="protein sequence ID" value="EFO92207.1"/>
    <property type="molecule type" value="Genomic_DNA"/>
</dbReference>
<dbReference type="Pfam" id="PF07735">
    <property type="entry name" value="FBA_2"/>
    <property type="match status" value="1"/>
</dbReference>
<dbReference type="AlphaFoldDB" id="E3M5Q2"/>
<dbReference type="InterPro" id="IPR012885">
    <property type="entry name" value="F-box_Sdz-33"/>
</dbReference>
<accession>E3M5Q2</accession>
<dbReference type="OMA" id="IFAVWHR"/>
<gene>
    <name evidence="2" type="ORF">CRE_11127</name>
</gene>
<protein>
    <recommendedName>
        <fullName evidence="1">Sdz-33 F-box domain-containing protein</fullName>
    </recommendedName>
</protein>
<evidence type="ECO:0000313" key="2">
    <source>
        <dbReference type="EMBL" id="EFO92207.1"/>
    </source>
</evidence>
<reference evidence="2" key="1">
    <citation type="submission" date="2007-07" db="EMBL/GenBank/DDBJ databases">
        <title>PCAP assembly of the Caenorhabditis remanei genome.</title>
        <authorList>
            <consortium name="The Caenorhabditis remanei Sequencing Consortium"/>
            <person name="Wilson R.K."/>
        </authorList>
    </citation>
    <scope>NUCLEOTIDE SEQUENCE [LARGE SCALE GENOMIC DNA]</scope>
    <source>
        <strain evidence="2">PB4641</strain>
    </source>
</reference>
<dbReference type="GeneID" id="9799222"/>
<proteinExistence type="predicted"/>
<dbReference type="HOGENOM" id="CLU_1176383_0_0_1"/>
<evidence type="ECO:0000259" key="1">
    <source>
        <dbReference type="Pfam" id="PF07735"/>
    </source>
</evidence>
<keyword evidence="3" id="KW-1185">Reference proteome</keyword>
<dbReference type="PANTHER" id="PTHR21503:SF8">
    <property type="entry name" value="F-BOX ASSOCIATED DOMAIN-CONTAINING PROTEIN-RELATED"/>
    <property type="match status" value="1"/>
</dbReference>
<dbReference type="RefSeq" id="XP_003108515.2">
    <property type="nucleotide sequence ID" value="XM_003108467.2"/>
</dbReference>
<feature type="domain" description="Sdz-33 F-box" evidence="1">
    <location>
        <begin position="162"/>
        <end position="218"/>
    </location>
</feature>
<evidence type="ECO:0000313" key="3">
    <source>
        <dbReference type="Proteomes" id="UP000008281"/>
    </source>
</evidence>
<dbReference type="CTD" id="9799222"/>
<dbReference type="PANTHER" id="PTHR21503">
    <property type="entry name" value="F-BOX-CONTAINING HYPOTHETICAL PROTEIN C.ELEGANS"/>
    <property type="match status" value="1"/>
</dbReference>